<proteinExistence type="predicted"/>
<accession>A0A9W5REB7</accession>
<evidence type="ECO:0000313" key="5">
    <source>
        <dbReference type="EMBL" id="EPD30869.1"/>
    </source>
</evidence>
<dbReference type="InterPro" id="IPR003593">
    <property type="entry name" value="AAA+_ATPase"/>
</dbReference>
<evidence type="ECO:0000313" key="6">
    <source>
        <dbReference type="Proteomes" id="UP000014387"/>
    </source>
</evidence>
<reference evidence="5 6" key="1">
    <citation type="submission" date="2013-05" db="EMBL/GenBank/DDBJ databases">
        <title>The Genome Sequence of Actinomyces europaeus ACS-120-V-COL10B.</title>
        <authorList>
            <consortium name="The Broad Institute Genomics Platform"/>
            <person name="Earl A."/>
            <person name="Ward D."/>
            <person name="Feldgarden M."/>
            <person name="Gevers D."/>
            <person name="Saerens B."/>
            <person name="Vaneechoutte M."/>
            <person name="Walker B."/>
            <person name="Young S."/>
            <person name="Zeng Q."/>
            <person name="Gargeya S."/>
            <person name="Fitzgerald M."/>
            <person name="Haas B."/>
            <person name="Abouelleil A."/>
            <person name="Allen A.W."/>
            <person name="Alvarado L."/>
            <person name="Arachchi H.M."/>
            <person name="Berlin A.M."/>
            <person name="Chapman S.B."/>
            <person name="Gainer-Dewar J."/>
            <person name="Goldberg J."/>
            <person name="Griggs A."/>
            <person name="Gujja S."/>
            <person name="Hansen M."/>
            <person name="Howarth C."/>
            <person name="Imamovic A."/>
            <person name="Ireland A."/>
            <person name="Larimer J."/>
            <person name="McCowan C."/>
            <person name="Murphy C."/>
            <person name="Pearson M."/>
            <person name="Poon T.W."/>
            <person name="Priest M."/>
            <person name="Roberts A."/>
            <person name="Saif S."/>
            <person name="Shea T."/>
            <person name="Sisk P."/>
            <person name="Sykes S."/>
            <person name="Wortman J."/>
            <person name="Nusbaum C."/>
            <person name="Birren B."/>
        </authorList>
    </citation>
    <scope>NUCLEOTIDE SEQUENCE [LARGE SCALE GENOMIC DNA]</scope>
    <source>
        <strain evidence="5 6">ACS-120-V-Col10b</strain>
    </source>
</reference>
<feature type="domain" description="ABC transporter" evidence="4">
    <location>
        <begin position="4"/>
        <end position="259"/>
    </location>
</feature>
<dbReference type="GO" id="GO:0016887">
    <property type="term" value="F:ATP hydrolysis activity"/>
    <property type="evidence" value="ECO:0007669"/>
    <property type="project" value="InterPro"/>
</dbReference>
<organism evidence="5 6">
    <name type="scientific">Gleimia europaea ACS-120-V-Col10b</name>
    <dbReference type="NCBI Taxonomy" id="883069"/>
    <lineage>
        <taxon>Bacteria</taxon>
        <taxon>Bacillati</taxon>
        <taxon>Actinomycetota</taxon>
        <taxon>Actinomycetes</taxon>
        <taxon>Actinomycetales</taxon>
        <taxon>Actinomycetaceae</taxon>
        <taxon>Gleimia</taxon>
    </lineage>
</organism>
<keyword evidence="1" id="KW-0677">Repeat</keyword>
<dbReference type="Gene3D" id="3.40.50.300">
    <property type="entry name" value="P-loop containing nucleotide triphosphate hydrolases"/>
    <property type="match status" value="3"/>
</dbReference>
<dbReference type="Pfam" id="PF00005">
    <property type="entry name" value="ABC_tran"/>
    <property type="match status" value="2"/>
</dbReference>
<dbReference type="InterPro" id="IPR050611">
    <property type="entry name" value="ABCF"/>
</dbReference>
<dbReference type="SUPFAM" id="SSF52540">
    <property type="entry name" value="P-loop containing nucleoside triphosphate hydrolases"/>
    <property type="match status" value="2"/>
</dbReference>
<name>A0A9W5REB7_9ACTO</name>
<dbReference type="CDD" id="cd03221">
    <property type="entry name" value="ABCF_EF-3"/>
    <property type="match status" value="1"/>
</dbReference>
<dbReference type="RefSeq" id="WP_016443981.1">
    <property type="nucleotide sequence ID" value="NZ_KE150266.1"/>
</dbReference>
<dbReference type="InterPro" id="IPR003439">
    <property type="entry name" value="ABC_transporter-like_ATP-bd"/>
</dbReference>
<evidence type="ECO:0000256" key="1">
    <source>
        <dbReference type="ARBA" id="ARBA00022737"/>
    </source>
</evidence>
<dbReference type="GO" id="GO:0005524">
    <property type="term" value="F:ATP binding"/>
    <property type="evidence" value="ECO:0007669"/>
    <property type="project" value="UniProtKB-KW"/>
</dbReference>
<evidence type="ECO:0000256" key="2">
    <source>
        <dbReference type="ARBA" id="ARBA00022741"/>
    </source>
</evidence>
<dbReference type="InterPro" id="IPR017871">
    <property type="entry name" value="ABC_transporter-like_CS"/>
</dbReference>
<keyword evidence="6" id="KW-1185">Reference proteome</keyword>
<dbReference type="EMBL" id="AGWN01000001">
    <property type="protein sequence ID" value="EPD30869.1"/>
    <property type="molecule type" value="Genomic_DNA"/>
</dbReference>
<dbReference type="AlphaFoldDB" id="A0A9W5REB7"/>
<dbReference type="PANTHER" id="PTHR19211">
    <property type="entry name" value="ATP-BINDING TRANSPORT PROTEIN-RELATED"/>
    <property type="match status" value="1"/>
</dbReference>
<dbReference type="Proteomes" id="UP000014387">
    <property type="component" value="Unassembled WGS sequence"/>
</dbReference>
<dbReference type="PROSITE" id="PS00211">
    <property type="entry name" value="ABC_TRANSPORTER_1"/>
    <property type="match status" value="2"/>
</dbReference>
<dbReference type="PANTHER" id="PTHR19211:SF14">
    <property type="entry name" value="ATP-BINDING CASSETTE SUB-FAMILY F MEMBER 1"/>
    <property type="match status" value="1"/>
</dbReference>
<dbReference type="OrthoDB" id="5592724at2"/>
<dbReference type="SMART" id="SM00382">
    <property type="entry name" value="AAA"/>
    <property type="match status" value="2"/>
</dbReference>
<dbReference type="FunFam" id="3.40.50.300:FF:000011">
    <property type="entry name" value="Putative ABC transporter ATP-binding component"/>
    <property type="match status" value="1"/>
</dbReference>
<sequence>MPAINLDNVSFSYSSKPVLDRIDLHIGEGERACLIGPNGCGKTTLLRIASGDLAPEMGTARVSGLATELFQMPEAEQFDGSIGEYLDAALHPLRSISTRFYYVSDRLEADANLVEMGLEYDQLLAQMTSFDIWTLDARVAEVLAELGLSAFTDSGLNRHVGTLSPGQRVCLQLAATLILKPEVLILDEPTNHLDVEAIRFLTETVNDWKGPVLMASHDRAFIEDTATVIYDMDTTVWNEVAKVDGTCETSSLYRCVGNYSNYLKEKIRAQKKHDELHDLQQGEKYRLRKHRQKSSRISRGGVRLATAEGKAKKYFADRAATTAERRMRNDDKRLESLISQEVRKPRNYNLSFEFEAPTTRTGIAVSCRQAFVMHRLNAISFDISYGEHLLVAGANGSGKSTLLNWIYSGHPPAGTVASGIIARDESISLVPQHLPKENDTGFNTDVWHDGVGEVGKGFLHPAMWSIPVPELSAGNQRRAQIATALASAPTILVIDEPTNYLDLASTEALERALLSWTGTLIITSHDRWLTDHWKGRRIDMR</sequence>
<protein>
    <recommendedName>
        <fullName evidence="4">ABC transporter domain-containing protein</fullName>
    </recommendedName>
</protein>
<keyword evidence="3" id="KW-0067">ATP-binding</keyword>
<comment type="caution">
    <text evidence="5">The sequence shown here is derived from an EMBL/GenBank/DDBJ whole genome shotgun (WGS) entry which is preliminary data.</text>
</comment>
<evidence type="ECO:0000256" key="3">
    <source>
        <dbReference type="ARBA" id="ARBA00022840"/>
    </source>
</evidence>
<evidence type="ECO:0000259" key="4">
    <source>
        <dbReference type="PROSITE" id="PS50893"/>
    </source>
</evidence>
<dbReference type="InterPro" id="IPR027417">
    <property type="entry name" value="P-loop_NTPase"/>
</dbReference>
<gene>
    <name evidence="5" type="ORF">HMPREF9238_00624</name>
</gene>
<keyword evidence="2" id="KW-0547">Nucleotide-binding</keyword>
<dbReference type="PROSITE" id="PS50893">
    <property type="entry name" value="ABC_TRANSPORTER_2"/>
    <property type="match status" value="1"/>
</dbReference>